<sequence length="331" mass="36251">MTLIVDKIGAAFPLDGYDNGPDYGKYQMVPLDGTRTLTIKTDKLPVDVEVSKSNARAILIGRFRKKDGSPIPGIEPSRMANDTVFRIPAGTEAQFDVKGQAFANAFISVNEVSGGDDITFSDGIIIGVKPKITKKVAFVYFSDMRGDVKSLFTAKGINPRDVMAKANTSFLSQLNLELQELEPGKPIDEVKSARDFGSPINVDAIMAPEKDKASFVMTSEVFTNFPRLFPRTHFVFLLTRPVTSKSQSDVIDVNIRFATNTNVIFFTPSTSNVDETMKAFMHETGHACGAQHVTARASIMFPHLGPSLTMRFLGEHIESVHNVGPVFPLAI</sequence>
<gene>
    <name evidence="1" type="ORF">GCM10007874_31920</name>
</gene>
<dbReference type="EMBL" id="BSPC01000027">
    <property type="protein sequence ID" value="GLS20175.1"/>
    <property type="molecule type" value="Genomic_DNA"/>
</dbReference>
<keyword evidence="2" id="KW-1185">Reference proteome</keyword>
<comment type="caution">
    <text evidence="1">The sequence shown here is derived from an EMBL/GenBank/DDBJ whole genome shotgun (WGS) entry which is preliminary data.</text>
</comment>
<protein>
    <submittedName>
        <fullName evidence="1">Uncharacterized protein</fullName>
    </submittedName>
</protein>
<name>A0ABQ6CJV6_9HYPH</name>
<evidence type="ECO:0000313" key="2">
    <source>
        <dbReference type="Proteomes" id="UP001156882"/>
    </source>
</evidence>
<organism evidence="1 2">
    <name type="scientific">Labrys miyagiensis</name>
    <dbReference type="NCBI Taxonomy" id="346912"/>
    <lineage>
        <taxon>Bacteria</taxon>
        <taxon>Pseudomonadati</taxon>
        <taxon>Pseudomonadota</taxon>
        <taxon>Alphaproteobacteria</taxon>
        <taxon>Hyphomicrobiales</taxon>
        <taxon>Xanthobacteraceae</taxon>
        <taxon>Labrys</taxon>
    </lineage>
</organism>
<dbReference type="SUPFAM" id="SSF55486">
    <property type="entry name" value="Metalloproteases ('zincins'), catalytic domain"/>
    <property type="match status" value="1"/>
</dbReference>
<reference evidence="2" key="1">
    <citation type="journal article" date="2019" name="Int. J. Syst. Evol. Microbiol.">
        <title>The Global Catalogue of Microorganisms (GCM) 10K type strain sequencing project: providing services to taxonomists for standard genome sequencing and annotation.</title>
        <authorList>
            <consortium name="The Broad Institute Genomics Platform"/>
            <consortium name="The Broad Institute Genome Sequencing Center for Infectious Disease"/>
            <person name="Wu L."/>
            <person name="Ma J."/>
        </authorList>
    </citation>
    <scope>NUCLEOTIDE SEQUENCE [LARGE SCALE GENOMIC DNA]</scope>
    <source>
        <strain evidence="2">NBRC 101365</strain>
    </source>
</reference>
<proteinExistence type="predicted"/>
<evidence type="ECO:0000313" key="1">
    <source>
        <dbReference type="EMBL" id="GLS20175.1"/>
    </source>
</evidence>
<dbReference type="InterPro" id="IPR024079">
    <property type="entry name" value="MetalloPept_cat_dom_sf"/>
</dbReference>
<dbReference type="Proteomes" id="UP001156882">
    <property type="component" value="Unassembled WGS sequence"/>
</dbReference>
<accession>A0ABQ6CJV6</accession>
<dbReference type="Gene3D" id="3.40.390.10">
    <property type="entry name" value="Collagenase (Catalytic Domain)"/>
    <property type="match status" value="1"/>
</dbReference>